<gene>
    <name evidence="1" type="ORF">FOZ76_06055</name>
</gene>
<dbReference type="OrthoDB" id="7173347at2"/>
<organism evidence="1 2">
    <name type="scientific">Verticiella sediminum</name>
    <dbReference type="NCBI Taxonomy" id="1247510"/>
    <lineage>
        <taxon>Bacteria</taxon>
        <taxon>Pseudomonadati</taxon>
        <taxon>Pseudomonadota</taxon>
        <taxon>Betaproteobacteria</taxon>
        <taxon>Burkholderiales</taxon>
        <taxon>Alcaligenaceae</taxon>
        <taxon>Verticiella</taxon>
    </lineage>
</organism>
<accession>A0A556AWH2</accession>
<dbReference type="EMBL" id="VLTJ01000010">
    <property type="protein sequence ID" value="TSH97291.1"/>
    <property type="molecule type" value="Genomic_DNA"/>
</dbReference>
<dbReference type="RefSeq" id="WP_143947246.1">
    <property type="nucleotide sequence ID" value="NZ_BAABMB010000001.1"/>
</dbReference>
<sequence>MLKGAIDFVSPTRVGGWVYAEADEIQGKVVLAFLDSECVGAGKVENYRSDLAEAGLGDGNLGFNFDIGLQEENTLSRITVKLEGSDFVLLQRDAIVVPANTAPSLSTSLPTMKSVEWMRRRGWLDQSDFDFLRLLNQFGVYDLTLKGGDTTRGSSIITSHAGELLSLIRQQDVSVELRHISISELNHESFLETLEDSIIAIHADTPGTIMIVEGSAGENSASIDGAVEYQFGPDRLLFVDLRTNFRPNATDHNATITALVNARMPYLGGPEPSV</sequence>
<comment type="caution">
    <text evidence="1">The sequence shown here is derived from an EMBL/GenBank/DDBJ whole genome shotgun (WGS) entry which is preliminary data.</text>
</comment>
<keyword evidence="2" id="KW-1185">Reference proteome</keyword>
<dbReference type="Proteomes" id="UP000318405">
    <property type="component" value="Unassembled WGS sequence"/>
</dbReference>
<proteinExistence type="predicted"/>
<name>A0A556AWH2_9BURK</name>
<reference evidence="1 2" key="1">
    <citation type="submission" date="2019-07" db="EMBL/GenBank/DDBJ databases">
        <title>Qingshengfaniella alkalisoli gen. nov., sp. nov., isolated from saline soil.</title>
        <authorList>
            <person name="Xu L."/>
            <person name="Huang X.-X."/>
            <person name="Sun J.-Q."/>
        </authorList>
    </citation>
    <scope>NUCLEOTIDE SEQUENCE [LARGE SCALE GENOMIC DNA]</scope>
    <source>
        <strain evidence="1 2">DSM 27279</strain>
    </source>
</reference>
<protein>
    <submittedName>
        <fullName evidence="1">Uncharacterized protein</fullName>
    </submittedName>
</protein>
<evidence type="ECO:0000313" key="1">
    <source>
        <dbReference type="EMBL" id="TSH97291.1"/>
    </source>
</evidence>
<evidence type="ECO:0000313" key="2">
    <source>
        <dbReference type="Proteomes" id="UP000318405"/>
    </source>
</evidence>
<dbReference type="AlphaFoldDB" id="A0A556AWH2"/>